<keyword evidence="2" id="KW-1185">Reference proteome</keyword>
<organism evidence="1 2">
    <name type="scientific">Ovis ammon polii</name>
    <dbReference type="NCBI Taxonomy" id="230172"/>
    <lineage>
        <taxon>Eukaryota</taxon>
        <taxon>Metazoa</taxon>
        <taxon>Chordata</taxon>
        <taxon>Craniata</taxon>
        <taxon>Vertebrata</taxon>
        <taxon>Euteleostomi</taxon>
        <taxon>Mammalia</taxon>
        <taxon>Eutheria</taxon>
        <taxon>Laurasiatheria</taxon>
        <taxon>Artiodactyla</taxon>
        <taxon>Ruminantia</taxon>
        <taxon>Pecora</taxon>
        <taxon>Bovidae</taxon>
        <taxon>Caprinae</taxon>
        <taxon>Ovis</taxon>
    </lineage>
</organism>
<reference evidence="1" key="1">
    <citation type="submission" date="2022-03" db="EMBL/GenBank/DDBJ databases">
        <title>Genomic analyses of argali, domestic sheep and their hybrids provide insights into chromosomal evolution, heterosis and genetic basis of agronomic traits.</title>
        <authorList>
            <person name="Li M."/>
        </authorList>
    </citation>
    <scope>NUCLEOTIDE SEQUENCE</scope>
    <source>
        <strain evidence="1">CAU-MHL-2022a</strain>
        <tissue evidence="1">Skin</tissue>
    </source>
</reference>
<gene>
    <name evidence="1" type="ORF">MG293_011577</name>
</gene>
<comment type="caution">
    <text evidence="1">The sequence shown here is derived from an EMBL/GenBank/DDBJ whole genome shotgun (WGS) entry which is preliminary data.</text>
</comment>
<protein>
    <submittedName>
        <fullName evidence="1">Uncharacterized protein</fullName>
    </submittedName>
</protein>
<dbReference type="EMBL" id="JAKZEL010000013">
    <property type="protein sequence ID" value="KAI4538174.1"/>
    <property type="molecule type" value="Genomic_DNA"/>
</dbReference>
<accession>A0AAD4U5H3</accession>
<evidence type="ECO:0000313" key="2">
    <source>
        <dbReference type="Proteomes" id="UP001214576"/>
    </source>
</evidence>
<dbReference type="Proteomes" id="UP001214576">
    <property type="component" value="Unassembled WGS sequence"/>
</dbReference>
<proteinExistence type="predicted"/>
<dbReference type="AlphaFoldDB" id="A0AAD4U5H3"/>
<sequence length="251" mass="27391">MAKRQKSRAGTSAGTTGIGVTGQIQLSDTGTCTTLLKVKPDSQICYMTQSHVVLGLRMCTWSKKHSWERALCAVDGQLYATEQMCASSLAYLCLVLCKQRARRSVSWAHGGQQSRTEGFRREIRGMVSSGRTWRGVQSACPQTPAGHRSPNLSPQVETGGFDSLLMVLNTCDDSHKCPQRMSVHSSFTRVSNDYFYKTFPCVAAFTHPSTLVHCAVGTGGEVMVHEKEFNGTETLQLGNRGNPAAVVQNKP</sequence>
<evidence type="ECO:0000313" key="1">
    <source>
        <dbReference type="EMBL" id="KAI4538174.1"/>
    </source>
</evidence>
<name>A0AAD4U5H3_OVIAM</name>